<keyword evidence="2" id="KW-1185">Reference proteome</keyword>
<dbReference type="Proteomes" id="UP000255233">
    <property type="component" value="Unassembled WGS sequence"/>
</dbReference>
<name>A0A379MT92_9BACT</name>
<reference evidence="1 2" key="1">
    <citation type="submission" date="2018-06" db="EMBL/GenBank/DDBJ databases">
        <authorList>
            <consortium name="Pathogen Informatics"/>
            <person name="Doyle S."/>
        </authorList>
    </citation>
    <scope>NUCLEOTIDE SEQUENCE [LARGE SCALE GENOMIC DNA]</scope>
    <source>
        <strain evidence="1 2">NCTC11190</strain>
    </source>
</reference>
<protein>
    <submittedName>
        <fullName evidence="1">Uncharacterized protein</fullName>
    </submittedName>
</protein>
<evidence type="ECO:0000313" key="2">
    <source>
        <dbReference type="Proteomes" id="UP000255233"/>
    </source>
</evidence>
<dbReference type="AlphaFoldDB" id="A0A379MT92"/>
<proteinExistence type="predicted"/>
<evidence type="ECO:0000313" key="1">
    <source>
        <dbReference type="EMBL" id="SUE34110.1"/>
    </source>
</evidence>
<gene>
    <name evidence="1" type="ORF">NCTC11190_01327</name>
</gene>
<sequence>MKKAGTRLVGYPLPSNMGIEMGLALPCPLLSSDGNRPAWQRRRTAYNPCLRTASSSWFMARCNTDRGVPMFRRWKPVPSTP</sequence>
<accession>A0A379MT92</accession>
<dbReference type="EMBL" id="UGVL01000001">
    <property type="protein sequence ID" value="SUE34110.1"/>
    <property type="molecule type" value="Genomic_DNA"/>
</dbReference>
<organism evidence="1 2">
    <name type="scientific">Rikenella microfusus</name>
    <dbReference type="NCBI Taxonomy" id="28139"/>
    <lineage>
        <taxon>Bacteria</taxon>
        <taxon>Pseudomonadati</taxon>
        <taxon>Bacteroidota</taxon>
        <taxon>Bacteroidia</taxon>
        <taxon>Bacteroidales</taxon>
        <taxon>Rikenellaceae</taxon>
        <taxon>Rikenella</taxon>
    </lineage>
</organism>